<evidence type="ECO:0000313" key="3">
    <source>
        <dbReference type="EMBL" id="MDO5986775.1"/>
    </source>
</evidence>
<gene>
    <name evidence="3" type="ORF">Q4Q39_05075</name>
</gene>
<dbReference type="PROSITE" id="PS51257">
    <property type="entry name" value="PROKAR_LIPOPROTEIN"/>
    <property type="match status" value="1"/>
</dbReference>
<feature type="coiled-coil region" evidence="1">
    <location>
        <begin position="195"/>
        <end position="222"/>
    </location>
</feature>
<keyword evidence="1" id="KW-0175">Coiled coil</keyword>
<feature type="coiled-coil region" evidence="1">
    <location>
        <begin position="41"/>
        <end position="91"/>
    </location>
</feature>
<name>A0ABT8WYL0_9FLAO</name>
<protein>
    <submittedName>
        <fullName evidence="3">Uncharacterized protein</fullName>
    </submittedName>
</protein>
<reference evidence="3" key="1">
    <citation type="submission" date="2023-07" db="EMBL/GenBank/DDBJ databases">
        <title>Two novel species in the genus Flavivirga.</title>
        <authorList>
            <person name="Kwon K."/>
        </authorList>
    </citation>
    <scope>NUCLEOTIDE SEQUENCE</scope>
    <source>
        <strain evidence="3">KACC 14157</strain>
    </source>
</reference>
<proteinExistence type="predicted"/>
<sequence length="685" mass="75767">MTNFKQLTIGVLMLGTLGVTSCVDDEISSEVKAIYQGQAAFLSAQSNLKQAEADLKAADAAYQLLINIAKEAQNELEILEAQNALEIAREEHIKALLQLKLDVEATKSSEAEKYLGQYLSEKGNIMTLKSSISSLNADLLRLNATVADGIFDTEEAIELEEINIAQYENQLVEDEFILGLLKAVESDPASVGNQVIEIQKQIDALKAENKEKNARVTEISTTELPKFGGDLSDYQNIKTEVQGLKNSVQSWEVYLSEFNDQLAEVQEELGQLTGGTAITYEQALVNRDNAEATKDEKQDVFDTVSMLASEYSDLINDIAAVDAQIKQKETSISSIENSLEDLKSEFDTRKSIFDNDPSGKTVDDKGADGKAGNPNDNFPSTYHLVLDATADPISYEAQAYFTMADLPVGAVIGAVPTDGEYFDVEADDTAIVYNEDAFNAAQSAFINAQVALSNEKSALADYEAELVELKEKQATFDTTLSTQLENARREKEEADAAYDLASDIVSLLESIIPIENDILDTKTSLEVYKLRLADSERELNRLADLVDDATFAEYSALLAQVFQLEQEVAINEDMINDLEGDIIYFEGLELELEASNYAGSDYEERLERIAEEIKDQEVAILETKKNITSAKNKLEELKQDKVDLEETRLTDIAEIEARIELLESEISQREQLAENYLALMNDALS</sequence>
<evidence type="ECO:0000256" key="1">
    <source>
        <dbReference type="SAM" id="Coils"/>
    </source>
</evidence>
<comment type="caution">
    <text evidence="3">The sequence shown here is derived from an EMBL/GenBank/DDBJ whole genome shotgun (WGS) entry which is preliminary data.</text>
</comment>
<keyword evidence="4" id="KW-1185">Reference proteome</keyword>
<dbReference type="Gene3D" id="1.10.287.1490">
    <property type="match status" value="1"/>
</dbReference>
<feature type="coiled-coil region" evidence="1">
    <location>
        <begin position="599"/>
        <end position="672"/>
    </location>
</feature>
<evidence type="ECO:0000256" key="2">
    <source>
        <dbReference type="SAM" id="MobiDB-lite"/>
    </source>
</evidence>
<dbReference type="EMBL" id="JAUOEM010000001">
    <property type="protein sequence ID" value="MDO5986775.1"/>
    <property type="molecule type" value="Genomic_DNA"/>
</dbReference>
<feature type="region of interest" description="Disordered" evidence="2">
    <location>
        <begin position="350"/>
        <end position="376"/>
    </location>
</feature>
<feature type="coiled-coil region" evidence="1">
    <location>
        <begin position="452"/>
        <end position="545"/>
    </location>
</feature>
<evidence type="ECO:0000313" key="4">
    <source>
        <dbReference type="Proteomes" id="UP001176891"/>
    </source>
</evidence>
<feature type="coiled-coil region" evidence="1">
    <location>
        <begin position="248"/>
        <end position="300"/>
    </location>
</feature>
<organism evidence="3 4">
    <name type="scientific">Flavivirga amylovorans</name>
    <dbReference type="NCBI Taxonomy" id="870486"/>
    <lineage>
        <taxon>Bacteria</taxon>
        <taxon>Pseudomonadati</taxon>
        <taxon>Bacteroidota</taxon>
        <taxon>Flavobacteriia</taxon>
        <taxon>Flavobacteriales</taxon>
        <taxon>Flavobacteriaceae</taxon>
        <taxon>Flavivirga</taxon>
    </lineage>
</organism>
<accession>A0ABT8WYL0</accession>
<dbReference type="RefSeq" id="WP_303281289.1">
    <property type="nucleotide sequence ID" value="NZ_BAABCZ010000016.1"/>
</dbReference>
<dbReference type="Proteomes" id="UP001176891">
    <property type="component" value="Unassembled WGS sequence"/>
</dbReference>